<reference evidence="2" key="1">
    <citation type="thesis" date="2020" institute="ProQuest LLC" country="789 East Eisenhower Parkway, Ann Arbor, MI, USA">
        <title>Comparative Genomics and Chromosome Evolution.</title>
        <authorList>
            <person name="Mudd A.B."/>
        </authorList>
    </citation>
    <scope>NUCLEOTIDE SEQUENCE</scope>
    <source>
        <strain evidence="2">237g6f4</strain>
        <tissue evidence="2">Blood</tissue>
    </source>
</reference>
<dbReference type="GO" id="GO:0032587">
    <property type="term" value="C:ruffle membrane"/>
    <property type="evidence" value="ECO:0007669"/>
    <property type="project" value="TreeGrafter"/>
</dbReference>
<evidence type="ECO:0000313" key="3">
    <source>
        <dbReference type="Proteomes" id="UP000824782"/>
    </source>
</evidence>
<dbReference type="EMBL" id="WNYA01063420">
    <property type="protein sequence ID" value="KAG8535561.1"/>
    <property type="molecule type" value="Genomic_DNA"/>
</dbReference>
<dbReference type="PANTHER" id="PTHR13944:SF20">
    <property type="entry name" value="RHO GUANINE NUCLEOTIDE EXCHANGE FACTOR 2"/>
    <property type="match status" value="1"/>
</dbReference>
<dbReference type="GO" id="GO:0008017">
    <property type="term" value="F:microtubule binding"/>
    <property type="evidence" value="ECO:0007669"/>
    <property type="project" value="TreeGrafter"/>
</dbReference>
<proteinExistence type="predicted"/>
<sequence>MQHQQGLRSPSIHGPARGEASPRRLQTMTWRAKRLNERTIAGTNKEKEKMKEREKDGKEKDTRYTNGHLFTTISVSGTTMCFVCSKSITAKEALICP</sequence>
<feature type="non-terminal residue" evidence="2">
    <location>
        <position position="97"/>
    </location>
</feature>
<evidence type="ECO:0000313" key="2">
    <source>
        <dbReference type="EMBL" id="KAG8535561.1"/>
    </source>
</evidence>
<dbReference type="GO" id="GO:0007015">
    <property type="term" value="P:actin filament organization"/>
    <property type="evidence" value="ECO:0007669"/>
    <property type="project" value="TreeGrafter"/>
</dbReference>
<dbReference type="InterPro" id="IPR046349">
    <property type="entry name" value="C1-like_sf"/>
</dbReference>
<dbReference type="GO" id="GO:0045666">
    <property type="term" value="P:positive regulation of neuron differentiation"/>
    <property type="evidence" value="ECO:0007669"/>
    <property type="project" value="TreeGrafter"/>
</dbReference>
<dbReference type="GO" id="GO:0000902">
    <property type="term" value="P:cell morphogenesis"/>
    <property type="evidence" value="ECO:0007669"/>
    <property type="project" value="TreeGrafter"/>
</dbReference>
<dbReference type="Proteomes" id="UP000824782">
    <property type="component" value="Unassembled WGS sequence"/>
</dbReference>
<comment type="caution">
    <text evidence="2">The sequence shown here is derived from an EMBL/GenBank/DDBJ whole genome shotgun (WGS) entry which is preliminary data.</text>
</comment>
<feature type="region of interest" description="Disordered" evidence="1">
    <location>
        <begin position="37"/>
        <end position="62"/>
    </location>
</feature>
<feature type="region of interest" description="Disordered" evidence="1">
    <location>
        <begin position="1"/>
        <end position="25"/>
    </location>
</feature>
<dbReference type="SUPFAM" id="SSF57889">
    <property type="entry name" value="Cysteine-rich domain"/>
    <property type="match status" value="1"/>
</dbReference>
<feature type="compositionally biased region" description="Basic and acidic residues" evidence="1">
    <location>
        <begin position="44"/>
        <end position="62"/>
    </location>
</feature>
<dbReference type="InterPro" id="IPR051632">
    <property type="entry name" value="Rho_GEF"/>
</dbReference>
<name>A0AAV6YEU2_ENGPU</name>
<accession>A0AAV6YEU2</accession>
<dbReference type="GO" id="GO:0035023">
    <property type="term" value="P:regulation of Rho protein signal transduction"/>
    <property type="evidence" value="ECO:0007669"/>
    <property type="project" value="TreeGrafter"/>
</dbReference>
<keyword evidence="3" id="KW-1185">Reference proteome</keyword>
<protein>
    <submittedName>
        <fullName evidence="2">Uncharacterized protein</fullName>
    </submittedName>
</protein>
<dbReference type="AlphaFoldDB" id="A0AAV6YEU2"/>
<organism evidence="2 3">
    <name type="scientific">Engystomops pustulosus</name>
    <name type="common">Tungara frog</name>
    <name type="synonym">Physalaemus pustulosus</name>
    <dbReference type="NCBI Taxonomy" id="76066"/>
    <lineage>
        <taxon>Eukaryota</taxon>
        <taxon>Metazoa</taxon>
        <taxon>Chordata</taxon>
        <taxon>Craniata</taxon>
        <taxon>Vertebrata</taxon>
        <taxon>Euteleostomi</taxon>
        <taxon>Amphibia</taxon>
        <taxon>Batrachia</taxon>
        <taxon>Anura</taxon>
        <taxon>Neobatrachia</taxon>
        <taxon>Hyloidea</taxon>
        <taxon>Leptodactylidae</taxon>
        <taxon>Leiuperinae</taxon>
        <taxon>Engystomops</taxon>
    </lineage>
</organism>
<gene>
    <name evidence="2" type="ORF">GDO81_028267</name>
</gene>
<evidence type="ECO:0000256" key="1">
    <source>
        <dbReference type="SAM" id="MobiDB-lite"/>
    </source>
</evidence>
<dbReference type="GO" id="GO:0005856">
    <property type="term" value="C:cytoskeleton"/>
    <property type="evidence" value="ECO:0007669"/>
    <property type="project" value="TreeGrafter"/>
</dbReference>
<dbReference type="PANTHER" id="PTHR13944">
    <property type="entry name" value="AGAP007712-PA"/>
    <property type="match status" value="1"/>
</dbReference>